<evidence type="ECO:0000256" key="4">
    <source>
        <dbReference type="ARBA" id="ARBA00022679"/>
    </source>
</evidence>
<dbReference type="Pfam" id="PF00069">
    <property type="entry name" value="Pkinase"/>
    <property type="match status" value="1"/>
</dbReference>
<keyword evidence="7 10" id="KW-0067">ATP-binding</keyword>
<dbReference type="Gene3D" id="1.10.510.10">
    <property type="entry name" value="Transferase(Phosphotransferase) domain 1"/>
    <property type="match status" value="1"/>
</dbReference>
<sequence>MEDASAGVYQRIDAASSNGNKRYRDSQHHYRRRNEYDLGMNTSRRPSSPAAAAVNRSSAPAREKERERHHHHSRSPPPPPPPPPPPARGRSVEPPEHNSERRRHDRSRSRSHRTGRSSRASQRSPHSRRDRSRDRDRDRDRGNRDSNRARKPRLSPERRRPRSGSPRPRRDTREDQGSHSHRRASRSPGPSKRPRSPSPSLVGGSQPKKSRRDRSPVKVERDAPKSLQSKPRRDPSPLDRDRRPRSPDYPDRRSRPSKRSGRSKSRSPSRRRRSRSRSRGGVDSTALPPPRRRTRSPRRRPRSPRPDQRHRSRSRSRDPSTRGNRPPAPSGTGSHRRPSLEPNSSQPPHRPLPPDDQRGSRLTTTTTTNPSNTEENREESRSSKKFDPSSGSNSIEVSMTGRGGYRGGLHPPHQPRGGYGQSSGNGTPASSMQGSPPAHSPYQGGGRGRNGQQHQSPHGQFNSHQSHNNSNFSPPTAPQSHLQSNQAHSPPHAPTGPAAQFSQGQYRGGHRGGHGAYRGNQFNHGRGGMRPNFKNSSQWNTNSANTGRSPDPSHGSNNHSPAPQDKPSEPNDTPMPDADNAYRPPKELQVEDKTSKEEQPNEDKTANPLLGRAPPTGPQSQTSNKFSFSMKNASKPAVAGPRPEISSKFNAAAAPRDPPPNPLQKAPPTRPERDRSRFPKNAPTEPASARARPIDRRPPPEPRRGPESRREPEPRREAEPRKEPESRRGPEPSRQADPTPRTRRVKKILKRLKEKPKLPPDLAQSKSVYFRKPGNESVVGSGTYGKVFKGLNVYTSKLVALKRIRMEGERDGFPVTAVREIKLLRSLKHKNIVDLQEVMVETNECFMVFEYLSHDLTGLLNHPSYNLEPAHKKHLAQQMFEGLDYLHTRGVLHRDIKAANILVSNEGILKIADFGLARFYEKHRQLEYTNRVITIWYRSPELLLGDTRYGPAVDIWSAACVLVEIFTKRAIFPGDGSEINQLDKIHSVLGTPTTAQWPDLVEMPWFELLRVPYRKVSVFKEQYQDIVTPAAFDLLASMFQFDPAKRPSATEVLQHPYFTTEEPAPRQAIELKDIGGEWHEFESKALRREKEKKEKERVKLANSQANSSNQQQKSEAAEGSSAGRKRPVESVGDPAQREAKRPHLEATASSISTSKPPPPPPPAATGNPGQTSRPPPPPQAPTGPAAQSTERAKGF</sequence>
<dbReference type="SMART" id="SM00220">
    <property type="entry name" value="S_TKc"/>
    <property type="match status" value="1"/>
</dbReference>
<feature type="compositionally biased region" description="Basic and acidic residues" evidence="11">
    <location>
        <begin position="231"/>
        <end position="254"/>
    </location>
</feature>
<keyword evidence="14" id="KW-1185">Reference proteome</keyword>
<evidence type="ECO:0000256" key="9">
    <source>
        <dbReference type="ARBA" id="ARBA00048367"/>
    </source>
</evidence>
<evidence type="ECO:0000256" key="11">
    <source>
        <dbReference type="SAM" id="MobiDB-lite"/>
    </source>
</evidence>
<feature type="compositionally biased region" description="Pro residues" evidence="11">
    <location>
        <begin position="75"/>
        <end position="87"/>
    </location>
</feature>
<evidence type="ECO:0000256" key="1">
    <source>
        <dbReference type="ARBA" id="ARBA00006485"/>
    </source>
</evidence>
<dbReference type="InterPro" id="IPR017441">
    <property type="entry name" value="Protein_kinase_ATP_BS"/>
</dbReference>
<keyword evidence="3" id="KW-0723">Serine/threonine-protein kinase</keyword>
<evidence type="ECO:0000256" key="2">
    <source>
        <dbReference type="ARBA" id="ARBA00012425"/>
    </source>
</evidence>
<comment type="catalytic activity">
    <reaction evidence="9">
        <text>L-seryl-[protein] + ATP = O-phospho-L-seryl-[protein] + ADP + H(+)</text>
        <dbReference type="Rhea" id="RHEA:17989"/>
        <dbReference type="Rhea" id="RHEA-COMP:9863"/>
        <dbReference type="Rhea" id="RHEA-COMP:11604"/>
        <dbReference type="ChEBI" id="CHEBI:15378"/>
        <dbReference type="ChEBI" id="CHEBI:29999"/>
        <dbReference type="ChEBI" id="CHEBI:30616"/>
        <dbReference type="ChEBI" id="CHEBI:83421"/>
        <dbReference type="ChEBI" id="CHEBI:456216"/>
        <dbReference type="EC" id="2.7.11.22"/>
    </reaction>
</comment>
<keyword evidence="6" id="KW-0418">Kinase</keyword>
<reference evidence="13" key="2">
    <citation type="submission" date="2023-05" db="EMBL/GenBank/DDBJ databases">
        <authorList>
            <consortium name="Lawrence Berkeley National Laboratory"/>
            <person name="Steindorff A."/>
            <person name="Hensen N."/>
            <person name="Bonometti L."/>
            <person name="Westerberg I."/>
            <person name="Brannstrom I.O."/>
            <person name="Guillou S."/>
            <person name="Cros-Aarteil S."/>
            <person name="Calhoun S."/>
            <person name="Haridas S."/>
            <person name="Kuo A."/>
            <person name="Mondo S."/>
            <person name="Pangilinan J."/>
            <person name="Riley R."/>
            <person name="Labutti K."/>
            <person name="Andreopoulos B."/>
            <person name="Lipzen A."/>
            <person name="Chen C."/>
            <person name="Yanf M."/>
            <person name="Daum C."/>
            <person name="Ng V."/>
            <person name="Clum A."/>
            <person name="Ohm R."/>
            <person name="Martin F."/>
            <person name="Silar P."/>
            <person name="Natvig D."/>
            <person name="Lalanne C."/>
            <person name="Gautier V."/>
            <person name="Ament-Velasquez S.L."/>
            <person name="Kruys A."/>
            <person name="Hutchinson M.I."/>
            <person name="Powell A.J."/>
            <person name="Barry K."/>
            <person name="Miller A.N."/>
            <person name="Grigoriev I.V."/>
            <person name="Debuchy R."/>
            <person name="Gladieux P."/>
            <person name="Thoren M.H."/>
            <person name="Johannesson H."/>
        </authorList>
    </citation>
    <scope>NUCLEOTIDE SEQUENCE</scope>
    <source>
        <strain evidence="13">PSN309</strain>
    </source>
</reference>
<keyword evidence="4" id="KW-0808">Transferase</keyword>
<accession>A0AAN6WYK8</accession>
<protein>
    <recommendedName>
        <fullName evidence="2">cyclin-dependent kinase</fullName>
        <ecNumber evidence="2">2.7.11.22</ecNumber>
    </recommendedName>
</protein>
<feature type="compositionally biased region" description="Basic and acidic residues" evidence="11">
    <location>
        <begin position="22"/>
        <end position="36"/>
    </location>
</feature>
<feature type="compositionally biased region" description="Basic residues" evidence="11">
    <location>
        <begin position="100"/>
        <end position="116"/>
    </location>
</feature>
<feature type="compositionally biased region" description="Basic and acidic residues" evidence="11">
    <location>
        <begin position="131"/>
        <end position="158"/>
    </location>
</feature>
<dbReference type="GO" id="GO:0032968">
    <property type="term" value="P:positive regulation of transcription elongation by RNA polymerase II"/>
    <property type="evidence" value="ECO:0007669"/>
    <property type="project" value="TreeGrafter"/>
</dbReference>
<dbReference type="EC" id="2.7.11.22" evidence="2"/>
<evidence type="ECO:0000313" key="13">
    <source>
        <dbReference type="EMBL" id="KAK4189665.1"/>
    </source>
</evidence>
<gene>
    <name evidence="13" type="ORF">QBC35DRAFT_134167</name>
</gene>
<dbReference type="GO" id="GO:0005524">
    <property type="term" value="F:ATP binding"/>
    <property type="evidence" value="ECO:0007669"/>
    <property type="project" value="UniProtKB-UniRule"/>
</dbReference>
<proteinExistence type="inferred from homology"/>
<evidence type="ECO:0000259" key="12">
    <source>
        <dbReference type="PROSITE" id="PS50011"/>
    </source>
</evidence>
<dbReference type="InterPro" id="IPR008271">
    <property type="entry name" value="Ser/Thr_kinase_AS"/>
</dbReference>
<evidence type="ECO:0000256" key="6">
    <source>
        <dbReference type="ARBA" id="ARBA00022777"/>
    </source>
</evidence>
<dbReference type="PROSITE" id="PS00107">
    <property type="entry name" value="PROTEIN_KINASE_ATP"/>
    <property type="match status" value="1"/>
</dbReference>
<feature type="region of interest" description="Disordered" evidence="11">
    <location>
        <begin position="1"/>
        <end position="744"/>
    </location>
</feature>
<evidence type="ECO:0000256" key="7">
    <source>
        <dbReference type="ARBA" id="ARBA00022840"/>
    </source>
</evidence>
<dbReference type="GO" id="GO:0008024">
    <property type="term" value="C:cyclin/CDK positive transcription elongation factor complex"/>
    <property type="evidence" value="ECO:0007669"/>
    <property type="project" value="TreeGrafter"/>
</dbReference>
<name>A0AAN6WYK8_9PEZI</name>
<feature type="compositionally biased region" description="Basic and acidic residues" evidence="11">
    <location>
        <begin position="213"/>
        <end position="224"/>
    </location>
</feature>
<dbReference type="CDD" id="cd07840">
    <property type="entry name" value="STKc_CDK9_like"/>
    <property type="match status" value="1"/>
</dbReference>
<feature type="compositionally biased region" description="Low complexity" evidence="11">
    <location>
        <begin position="450"/>
        <end position="473"/>
    </location>
</feature>
<dbReference type="Proteomes" id="UP001302126">
    <property type="component" value="Unassembled WGS sequence"/>
</dbReference>
<feature type="compositionally biased region" description="Basic and acidic residues" evidence="11">
    <location>
        <begin position="168"/>
        <end position="178"/>
    </location>
</feature>
<feature type="domain" description="Protein kinase" evidence="12">
    <location>
        <begin position="773"/>
        <end position="1058"/>
    </location>
</feature>
<evidence type="ECO:0000313" key="14">
    <source>
        <dbReference type="Proteomes" id="UP001302126"/>
    </source>
</evidence>
<evidence type="ECO:0000256" key="5">
    <source>
        <dbReference type="ARBA" id="ARBA00022741"/>
    </source>
</evidence>
<dbReference type="FunFam" id="3.30.200.20:FF:000270">
    <property type="entry name" value="Serine/threonine-protein kinase bur1"/>
    <property type="match status" value="1"/>
</dbReference>
<feature type="compositionally biased region" description="Low complexity" evidence="11">
    <location>
        <begin position="1101"/>
        <end position="1118"/>
    </location>
</feature>
<dbReference type="FunFam" id="1.10.510.10:FF:000440">
    <property type="entry name" value="Serine/threonine-protein kinase bur1"/>
    <property type="match status" value="1"/>
</dbReference>
<feature type="compositionally biased region" description="Basic residues" evidence="11">
    <location>
        <begin position="290"/>
        <end position="303"/>
    </location>
</feature>
<feature type="compositionally biased region" description="Basic and acidic residues" evidence="11">
    <location>
        <begin position="584"/>
        <end position="605"/>
    </location>
</feature>
<feature type="compositionally biased region" description="Basic residues" evidence="11">
    <location>
        <begin position="255"/>
        <end position="278"/>
    </location>
</feature>
<dbReference type="AlphaFoldDB" id="A0AAN6WYK8"/>
<feature type="compositionally biased region" description="Basic and acidic residues" evidence="11">
    <location>
        <begin position="304"/>
        <end position="320"/>
    </location>
</feature>
<comment type="catalytic activity">
    <reaction evidence="8">
        <text>L-threonyl-[protein] + ATP = O-phospho-L-threonyl-[protein] + ADP + H(+)</text>
        <dbReference type="Rhea" id="RHEA:46608"/>
        <dbReference type="Rhea" id="RHEA-COMP:11060"/>
        <dbReference type="Rhea" id="RHEA-COMP:11605"/>
        <dbReference type="ChEBI" id="CHEBI:15378"/>
        <dbReference type="ChEBI" id="CHEBI:30013"/>
        <dbReference type="ChEBI" id="CHEBI:30616"/>
        <dbReference type="ChEBI" id="CHEBI:61977"/>
        <dbReference type="ChEBI" id="CHEBI:456216"/>
        <dbReference type="EC" id="2.7.11.22"/>
    </reaction>
</comment>
<dbReference type="PROSITE" id="PS00108">
    <property type="entry name" value="PROTEIN_KINASE_ST"/>
    <property type="match status" value="1"/>
</dbReference>
<feature type="compositionally biased region" description="Basic and acidic residues" evidence="11">
    <location>
        <begin position="1086"/>
        <end position="1099"/>
    </location>
</feature>
<feature type="compositionally biased region" description="Basic and acidic residues" evidence="11">
    <location>
        <begin position="90"/>
        <end position="99"/>
    </location>
</feature>
<dbReference type="EMBL" id="MU864373">
    <property type="protein sequence ID" value="KAK4189665.1"/>
    <property type="molecule type" value="Genomic_DNA"/>
</dbReference>
<feature type="compositionally biased region" description="Polar residues" evidence="11">
    <location>
        <begin position="478"/>
        <end position="488"/>
    </location>
</feature>
<feature type="compositionally biased region" description="Polar residues" evidence="11">
    <location>
        <begin position="618"/>
        <end position="632"/>
    </location>
</feature>
<evidence type="ECO:0000256" key="10">
    <source>
        <dbReference type="PROSITE-ProRule" id="PRU10141"/>
    </source>
</evidence>
<organism evidence="13 14">
    <name type="scientific">Podospora australis</name>
    <dbReference type="NCBI Taxonomy" id="1536484"/>
    <lineage>
        <taxon>Eukaryota</taxon>
        <taxon>Fungi</taxon>
        <taxon>Dikarya</taxon>
        <taxon>Ascomycota</taxon>
        <taxon>Pezizomycotina</taxon>
        <taxon>Sordariomycetes</taxon>
        <taxon>Sordariomycetidae</taxon>
        <taxon>Sordariales</taxon>
        <taxon>Podosporaceae</taxon>
        <taxon>Podospora</taxon>
    </lineage>
</organism>
<dbReference type="Gene3D" id="3.30.200.20">
    <property type="entry name" value="Phosphorylase Kinase, domain 1"/>
    <property type="match status" value="1"/>
</dbReference>
<feature type="compositionally biased region" description="Low complexity" evidence="11">
    <location>
        <begin position="43"/>
        <end position="60"/>
    </location>
</feature>
<feature type="compositionally biased region" description="Polar residues" evidence="11">
    <location>
        <begin position="424"/>
        <end position="434"/>
    </location>
</feature>
<feature type="compositionally biased region" description="Basic and acidic residues" evidence="11">
    <location>
        <begin position="692"/>
        <end position="731"/>
    </location>
</feature>
<dbReference type="GO" id="GO:0030332">
    <property type="term" value="F:cyclin binding"/>
    <property type="evidence" value="ECO:0007669"/>
    <property type="project" value="TreeGrafter"/>
</dbReference>
<feature type="compositionally biased region" description="Basic and acidic residues" evidence="11">
    <location>
        <begin position="1135"/>
        <end position="1144"/>
    </location>
</feature>
<feature type="compositionally biased region" description="Low complexity" evidence="11">
    <location>
        <begin position="360"/>
        <end position="373"/>
    </location>
</feature>
<dbReference type="PROSITE" id="PS50011">
    <property type="entry name" value="PROTEIN_KINASE_DOM"/>
    <property type="match status" value="1"/>
</dbReference>
<evidence type="ECO:0000256" key="8">
    <source>
        <dbReference type="ARBA" id="ARBA00047811"/>
    </source>
</evidence>
<feature type="compositionally biased region" description="Polar residues" evidence="11">
    <location>
        <begin position="533"/>
        <end position="561"/>
    </location>
</feature>
<dbReference type="GO" id="GO:0004693">
    <property type="term" value="F:cyclin-dependent protein serine/threonine kinase activity"/>
    <property type="evidence" value="ECO:0007669"/>
    <property type="project" value="UniProtKB-EC"/>
</dbReference>
<keyword evidence="5 10" id="KW-0547">Nucleotide-binding</keyword>
<dbReference type="GO" id="GO:0008353">
    <property type="term" value="F:RNA polymerase II CTD heptapeptide repeat kinase activity"/>
    <property type="evidence" value="ECO:0007669"/>
    <property type="project" value="TreeGrafter"/>
</dbReference>
<reference evidence="13" key="1">
    <citation type="journal article" date="2023" name="Mol. Phylogenet. Evol.">
        <title>Genome-scale phylogeny and comparative genomics of the fungal order Sordariales.</title>
        <authorList>
            <person name="Hensen N."/>
            <person name="Bonometti L."/>
            <person name="Westerberg I."/>
            <person name="Brannstrom I.O."/>
            <person name="Guillou S."/>
            <person name="Cros-Aarteil S."/>
            <person name="Calhoun S."/>
            <person name="Haridas S."/>
            <person name="Kuo A."/>
            <person name="Mondo S."/>
            <person name="Pangilinan J."/>
            <person name="Riley R."/>
            <person name="LaButti K."/>
            <person name="Andreopoulos B."/>
            <person name="Lipzen A."/>
            <person name="Chen C."/>
            <person name="Yan M."/>
            <person name="Daum C."/>
            <person name="Ng V."/>
            <person name="Clum A."/>
            <person name="Steindorff A."/>
            <person name="Ohm R.A."/>
            <person name="Martin F."/>
            <person name="Silar P."/>
            <person name="Natvig D.O."/>
            <person name="Lalanne C."/>
            <person name="Gautier V."/>
            <person name="Ament-Velasquez S.L."/>
            <person name="Kruys A."/>
            <person name="Hutchinson M.I."/>
            <person name="Powell A.J."/>
            <person name="Barry K."/>
            <person name="Miller A.N."/>
            <person name="Grigoriev I.V."/>
            <person name="Debuchy R."/>
            <person name="Gladieux P."/>
            <person name="Hiltunen Thoren M."/>
            <person name="Johannesson H."/>
        </authorList>
    </citation>
    <scope>NUCLEOTIDE SEQUENCE</scope>
    <source>
        <strain evidence="13">PSN309</strain>
    </source>
</reference>
<comment type="caution">
    <text evidence="13">The sequence shown here is derived from an EMBL/GenBank/DDBJ whole genome shotgun (WGS) entry which is preliminary data.</text>
</comment>
<dbReference type="InterPro" id="IPR011009">
    <property type="entry name" value="Kinase-like_dom_sf"/>
</dbReference>
<evidence type="ECO:0000256" key="3">
    <source>
        <dbReference type="ARBA" id="ARBA00022527"/>
    </source>
</evidence>
<feature type="compositionally biased region" description="Basic and acidic residues" evidence="11">
    <location>
        <begin position="374"/>
        <end position="387"/>
    </location>
</feature>
<feature type="region of interest" description="Disordered" evidence="11">
    <location>
        <begin position="1086"/>
        <end position="1195"/>
    </location>
</feature>
<dbReference type="PANTHER" id="PTHR24056">
    <property type="entry name" value="CELL DIVISION PROTEIN KINASE"/>
    <property type="match status" value="1"/>
</dbReference>
<comment type="similarity">
    <text evidence="1">Belongs to the protein kinase superfamily. CMGC Ser/Thr protein kinase family. CDC2/CDKX subfamily.</text>
</comment>
<dbReference type="SUPFAM" id="SSF56112">
    <property type="entry name" value="Protein kinase-like (PK-like)"/>
    <property type="match status" value="1"/>
</dbReference>
<dbReference type="InterPro" id="IPR000719">
    <property type="entry name" value="Prot_kinase_dom"/>
</dbReference>
<feature type="binding site" evidence="10">
    <location>
        <position position="802"/>
    </location>
    <ligand>
        <name>ATP</name>
        <dbReference type="ChEBI" id="CHEBI:30616"/>
    </ligand>
</feature>
<dbReference type="PANTHER" id="PTHR24056:SF546">
    <property type="entry name" value="CYCLIN-DEPENDENT KINASE 12"/>
    <property type="match status" value="1"/>
</dbReference>
<dbReference type="InterPro" id="IPR050108">
    <property type="entry name" value="CDK"/>
</dbReference>